<dbReference type="EMBL" id="JABAYA010000168">
    <property type="protein sequence ID" value="KAF7722984.1"/>
    <property type="molecule type" value="Genomic_DNA"/>
</dbReference>
<proteinExistence type="predicted"/>
<dbReference type="Pfam" id="PF06916">
    <property type="entry name" value="FAM210A-B_dom"/>
    <property type="match status" value="1"/>
</dbReference>
<evidence type="ECO:0000313" key="3">
    <source>
        <dbReference type="EMBL" id="KAF7722984.1"/>
    </source>
</evidence>
<name>A0A8H7BML5_9FUNG</name>
<keyword evidence="1" id="KW-0812">Transmembrane</keyword>
<gene>
    <name evidence="3" type="ORF">EC973_002454</name>
</gene>
<comment type="caution">
    <text evidence="3">The sequence shown here is derived from an EMBL/GenBank/DDBJ whole genome shotgun (WGS) entry which is preliminary data.</text>
</comment>
<dbReference type="OrthoDB" id="426386at2759"/>
<dbReference type="Proteomes" id="UP000605846">
    <property type="component" value="Unassembled WGS sequence"/>
</dbReference>
<keyword evidence="1" id="KW-0472">Membrane</keyword>
<dbReference type="AlphaFoldDB" id="A0A8H7BML5"/>
<reference evidence="3" key="1">
    <citation type="submission" date="2020-01" db="EMBL/GenBank/DDBJ databases">
        <title>Genome Sequencing of Three Apophysomyces-Like Fungal Strains Confirms a Novel Fungal Genus in the Mucoromycota with divergent Burkholderia-like Endosymbiotic Bacteria.</title>
        <authorList>
            <person name="Stajich J.E."/>
            <person name="Macias A.M."/>
            <person name="Carter-House D."/>
            <person name="Lovett B."/>
            <person name="Kasson L.R."/>
            <person name="Berry K."/>
            <person name="Grigoriev I."/>
            <person name="Chang Y."/>
            <person name="Spatafora J."/>
            <person name="Kasson M.T."/>
        </authorList>
    </citation>
    <scope>NUCLEOTIDE SEQUENCE</scope>
    <source>
        <strain evidence="3">NRRL A-21654</strain>
    </source>
</reference>
<dbReference type="InterPro" id="IPR045866">
    <property type="entry name" value="FAM210A/B-like"/>
</dbReference>
<organism evidence="3 4">
    <name type="scientific">Apophysomyces ossiformis</name>
    <dbReference type="NCBI Taxonomy" id="679940"/>
    <lineage>
        <taxon>Eukaryota</taxon>
        <taxon>Fungi</taxon>
        <taxon>Fungi incertae sedis</taxon>
        <taxon>Mucoromycota</taxon>
        <taxon>Mucoromycotina</taxon>
        <taxon>Mucoromycetes</taxon>
        <taxon>Mucorales</taxon>
        <taxon>Mucorineae</taxon>
        <taxon>Mucoraceae</taxon>
        <taxon>Apophysomyces</taxon>
    </lineage>
</organism>
<evidence type="ECO:0000256" key="1">
    <source>
        <dbReference type="SAM" id="Phobius"/>
    </source>
</evidence>
<keyword evidence="4" id="KW-1185">Reference proteome</keyword>
<feature type="transmembrane region" description="Helical" evidence="1">
    <location>
        <begin position="68"/>
        <end position="94"/>
    </location>
</feature>
<dbReference type="GO" id="GO:0005739">
    <property type="term" value="C:mitochondrion"/>
    <property type="evidence" value="ECO:0007669"/>
    <property type="project" value="TreeGrafter"/>
</dbReference>
<dbReference type="PANTHER" id="PTHR21377">
    <property type="entry name" value="PROTEIN FAM210B, MITOCHONDRIAL"/>
    <property type="match status" value="1"/>
</dbReference>
<evidence type="ECO:0000313" key="4">
    <source>
        <dbReference type="Proteomes" id="UP000605846"/>
    </source>
</evidence>
<accession>A0A8H7BML5</accession>
<dbReference type="InterPro" id="IPR009688">
    <property type="entry name" value="FAM210A/B-like_dom"/>
</dbReference>
<sequence>MSLRSLYRIAPILRFQPQRATLFRQRTYVTAKESVAAAQRIQPSPTVSITTNQVARQPGKLKQLAQKYGAAGVLVYLGIGCVDLGVTLVTIELLGHDKVKRLEKTVMDGFKDIKSRVGLGGEVEPTQTAIQEEHEDNERPSFASVFLLAYGIHKTVFLPVRLTITAAITPAVVRKLQALGWARYAPWLLGGASKATTSA</sequence>
<dbReference type="PANTHER" id="PTHR21377:SF0">
    <property type="entry name" value="PROTEIN FAM210B, MITOCHONDRIAL"/>
    <property type="match status" value="1"/>
</dbReference>
<keyword evidence="1" id="KW-1133">Transmembrane helix</keyword>
<feature type="domain" description="DUF1279" evidence="2">
    <location>
        <begin position="60"/>
        <end position="170"/>
    </location>
</feature>
<evidence type="ECO:0000259" key="2">
    <source>
        <dbReference type="Pfam" id="PF06916"/>
    </source>
</evidence>
<protein>
    <recommendedName>
        <fullName evidence="2">DUF1279 domain-containing protein</fullName>
    </recommendedName>
</protein>